<dbReference type="AlphaFoldDB" id="A0AA87MS67"/>
<sequence>MCPVQKQESVYLTQTLKLTDPTEEVSKKYIETCETIAREILFVFQNLKE</sequence>
<proteinExistence type="predicted"/>
<evidence type="ECO:0000313" key="2">
    <source>
        <dbReference type="Proteomes" id="UP000001343"/>
    </source>
</evidence>
<organism evidence="1 2">
    <name type="scientific">Leptospira mayottensis 200901122</name>
    <dbReference type="NCBI Taxonomy" id="1193010"/>
    <lineage>
        <taxon>Bacteria</taxon>
        <taxon>Pseudomonadati</taxon>
        <taxon>Spirochaetota</taxon>
        <taxon>Spirochaetia</taxon>
        <taxon>Leptospirales</taxon>
        <taxon>Leptospiraceae</taxon>
        <taxon>Leptospira</taxon>
    </lineage>
</organism>
<reference evidence="1 2" key="1">
    <citation type="journal article" date="2014" name="Int. J. Syst. Evol. Microbiol.">
        <title>Leptospira mayottensis sp. nov., a pathogenic species of the genus Leptospira isolated from humans.</title>
        <authorList>
            <person name="Bourhy P."/>
            <person name="Collet L."/>
            <person name="Brisse S."/>
            <person name="Picardeau M."/>
        </authorList>
    </citation>
    <scope>NUCLEOTIDE SEQUENCE [LARGE SCALE GENOMIC DNA]</scope>
    <source>
        <strain evidence="1 2">200901122</strain>
    </source>
</reference>
<dbReference type="Proteomes" id="UP000001343">
    <property type="component" value="Unassembled WGS sequence"/>
</dbReference>
<name>A0AA87MS67_9LEPT</name>
<protein>
    <recommendedName>
        <fullName evidence="3">Phosphotyrosine protein phosphatase I domain-containing protein</fullName>
    </recommendedName>
</protein>
<accession>A0AA87MS67</accession>
<evidence type="ECO:0008006" key="3">
    <source>
        <dbReference type="Google" id="ProtNLM"/>
    </source>
</evidence>
<evidence type="ECO:0000313" key="1">
    <source>
        <dbReference type="EMBL" id="EKS01348.1"/>
    </source>
</evidence>
<dbReference type="EMBL" id="AKWM02000021">
    <property type="protein sequence ID" value="EKS01348.1"/>
    <property type="molecule type" value="Genomic_DNA"/>
</dbReference>
<comment type="caution">
    <text evidence="1">The sequence shown here is derived from an EMBL/GenBank/DDBJ whole genome shotgun (WGS) entry which is preliminary data.</text>
</comment>
<gene>
    <name evidence="1" type="ORF">LEP1GSC125_0516</name>
</gene>